<gene>
    <name evidence="2" type="ORF">ABS362_01165</name>
</gene>
<dbReference type="Gene3D" id="3.90.226.10">
    <property type="entry name" value="2-enoyl-CoA Hydratase, Chain A, domain 1"/>
    <property type="match status" value="1"/>
</dbReference>
<keyword evidence="3" id="KW-1185">Reference proteome</keyword>
<proteinExistence type="predicted"/>
<reference evidence="2 3" key="1">
    <citation type="submission" date="2024-06" db="EMBL/GenBank/DDBJ databases">
        <title>Pontibacter populi HYL7-15.</title>
        <authorList>
            <person name="Kim M.K."/>
        </authorList>
    </citation>
    <scope>NUCLEOTIDE SEQUENCE [LARGE SCALE GENOMIC DNA]</scope>
    <source>
        <strain evidence="2 3">HYL7-15</strain>
    </source>
</reference>
<sequence>MKYYHPEVAAGTINWDSVFVANVPAVVKANSKKEFYSLMDDLYSSVPAPQLAPNYNLPKADTVMSVFSVKEIANYKISPKLKQQLVNLYERHLPVESKYITNKYKEYTLDYVLFLEEPMAEIAYPDQNTRLLALARYWNTINFFYPHKQTIGKSWDSYLEEYIPILVEAENDVAYHLAIQKLNRELVDSHAFLRSPVLDGMWGPKPPFYLSYVEDKFVVTRLVSDSLAKVQDVKIGDVILAINGKSVKERMKQLQPLLTCSNPATTYRDIADYLLHVDSTANVTITLQRGTERLTKTIDRYPYKQLMKMQTQPKQELWRKVADGVVWVDLGAIKDTSKLPDLFTELQQAKTVIMDLRKYPNYDVYLQTIPAFFQHSLPVSISENAMAMYPGFFTESTYAFERPKSTQLTPYYGNMIVLVNEYTQSMGESYAFNLAQRPHTIVIGSQTAGTTGNVTWLPLPGGTRVAFTGVGERGANGTFEQRKGVRIDKVVRPTIASIVTGKDLLLETAIVEAKKQSLSLKK</sequence>
<name>A0ABV1RP33_9BACT</name>
<accession>A0ABV1RP33</accession>
<dbReference type="RefSeq" id="WP_350410259.1">
    <property type="nucleotide sequence ID" value="NZ_JBEOKT010000001.1"/>
</dbReference>
<dbReference type="SUPFAM" id="SSF52096">
    <property type="entry name" value="ClpP/crotonase"/>
    <property type="match status" value="1"/>
</dbReference>
<dbReference type="Gene3D" id="3.30.750.44">
    <property type="match status" value="1"/>
</dbReference>
<dbReference type="Proteomes" id="UP001476807">
    <property type="component" value="Unassembled WGS sequence"/>
</dbReference>
<evidence type="ECO:0000313" key="3">
    <source>
        <dbReference type="Proteomes" id="UP001476807"/>
    </source>
</evidence>
<comment type="caution">
    <text evidence="2">The sequence shown here is derived from an EMBL/GenBank/DDBJ whole genome shotgun (WGS) entry which is preliminary data.</text>
</comment>
<dbReference type="Pfam" id="PF03572">
    <property type="entry name" value="Peptidase_S41"/>
    <property type="match status" value="1"/>
</dbReference>
<feature type="domain" description="Tail specific protease" evidence="1">
    <location>
        <begin position="335"/>
        <end position="488"/>
    </location>
</feature>
<dbReference type="InterPro" id="IPR036034">
    <property type="entry name" value="PDZ_sf"/>
</dbReference>
<dbReference type="SUPFAM" id="SSF50156">
    <property type="entry name" value="PDZ domain-like"/>
    <property type="match status" value="1"/>
</dbReference>
<dbReference type="Gene3D" id="2.30.42.10">
    <property type="match status" value="1"/>
</dbReference>
<dbReference type="EMBL" id="JBEOKT010000001">
    <property type="protein sequence ID" value="MER2996133.1"/>
    <property type="molecule type" value="Genomic_DNA"/>
</dbReference>
<evidence type="ECO:0000259" key="1">
    <source>
        <dbReference type="Pfam" id="PF03572"/>
    </source>
</evidence>
<dbReference type="InterPro" id="IPR029045">
    <property type="entry name" value="ClpP/crotonase-like_dom_sf"/>
</dbReference>
<evidence type="ECO:0000313" key="2">
    <source>
        <dbReference type="EMBL" id="MER2996133.1"/>
    </source>
</evidence>
<dbReference type="InterPro" id="IPR005151">
    <property type="entry name" value="Tail-specific_protease"/>
</dbReference>
<protein>
    <submittedName>
        <fullName evidence="2">S41 family peptidase</fullName>
    </submittedName>
</protein>
<organism evidence="2 3">
    <name type="scientific">Pontibacter populi</name>
    <dbReference type="NCBI Taxonomy" id="890055"/>
    <lineage>
        <taxon>Bacteria</taxon>
        <taxon>Pseudomonadati</taxon>
        <taxon>Bacteroidota</taxon>
        <taxon>Cytophagia</taxon>
        <taxon>Cytophagales</taxon>
        <taxon>Hymenobacteraceae</taxon>
        <taxon>Pontibacter</taxon>
    </lineage>
</organism>